<dbReference type="Gene3D" id="3.40.630.10">
    <property type="entry name" value="Zn peptidases"/>
    <property type="match status" value="1"/>
</dbReference>
<dbReference type="SUPFAM" id="SSF53187">
    <property type="entry name" value="Zn-dependent exopeptidases"/>
    <property type="match status" value="1"/>
</dbReference>
<gene>
    <name evidence="2" type="ORF">AVDCRST_MAG30-2074</name>
</gene>
<accession>A0A6J4SS07</accession>
<evidence type="ECO:0000313" key="2">
    <source>
        <dbReference type="EMBL" id="CAA9503708.1"/>
    </source>
</evidence>
<evidence type="ECO:0000256" key="1">
    <source>
        <dbReference type="SAM" id="MobiDB-lite"/>
    </source>
</evidence>
<dbReference type="EMBL" id="CADCVS010000273">
    <property type="protein sequence ID" value="CAA9503708.1"/>
    <property type="molecule type" value="Genomic_DNA"/>
</dbReference>
<feature type="region of interest" description="Disordered" evidence="1">
    <location>
        <begin position="82"/>
        <end position="106"/>
    </location>
</feature>
<sequence length="206" mass="21190">MLDARVYRAAFLPLLLALFVVAFSLERRPQPAVTPLAADAFNAPATLDSLRELGGAFPRRRPGSSGDAGLADRVAQTLDANGFEVARRTSEGRPAGGPEDSETVVGVRPGVSSRRIVVVADRSARFSPGLAELSGTAALLELSRIFRAAAAPQAPGEAGETRAVGRELRRTLVLVSGTGAALAGGAPTARAIEAVAGPKESIDAVL</sequence>
<organism evidence="2">
    <name type="scientific">uncultured Solirubrobacteraceae bacterium</name>
    <dbReference type="NCBI Taxonomy" id="1162706"/>
    <lineage>
        <taxon>Bacteria</taxon>
        <taxon>Bacillati</taxon>
        <taxon>Actinomycetota</taxon>
        <taxon>Thermoleophilia</taxon>
        <taxon>Solirubrobacterales</taxon>
        <taxon>Solirubrobacteraceae</taxon>
        <taxon>environmental samples</taxon>
    </lineage>
</organism>
<protein>
    <recommendedName>
        <fullName evidence="3">Peptidase M28 domain-containing protein</fullName>
    </recommendedName>
</protein>
<feature type="non-terminal residue" evidence="2">
    <location>
        <position position="206"/>
    </location>
</feature>
<proteinExistence type="predicted"/>
<reference evidence="2" key="1">
    <citation type="submission" date="2020-02" db="EMBL/GenBank/DDBJ databases">
        <authorList>
            <person name="Meier V. D."/>
        </authorList>
    </citation>
    <scope>NUCLEOTIDE SEQUENCE</scope>
    <source>
        <strain evidence="2">AVDCRST_MAG30</strain>
    </source>
</reference>
<evidence type="ECO:0008006" key="3">
    <source>
        <dbReference type="Google" id="ProtNLM"/>
    </source>
</evidence>
<dbReference type="AlphaFoldDB" id="A0A6J4SS07"/>
<name>A0A6J4SS07_9ACTN</name>